<evidence type="ECO:0000313" key="6">
    <source>
        <dbReference type="Proteomes" id="UP001152607"/>
    </source>
</evidence>
<evidence type="ECO:0000313" key="5">
    <source>
        <dbReference type="EMBL" id="CAI6329371.1"/>
    </source>
</evidence>
<dbReference type="Proteomes" id="UP001152607">
    <property type="component" value="Unassembled WGS sequence"/>
</dbReference>
<feature type="compositionally biased region" description="Acidic residues" evidence="2">
    <location>
        <begin position="648"/>
        <end position="671"/>
    </location>
</feature>
<accession>A0A9W4XN27</accession>
<feature type="domain" description="Dynamin N-terminal" evidence="3">
    <location>
        <begin position="273"/>
        <end position="518"/>
    </location>
</feature>
<keyword evidence="6" id="KW-1185">Reference proteome</keyword>
<feature type="region of interest" description="Disordered" evidence="2">
    <location>
        <begin position="620"/>
        <end position="674"/>
    </location>
</feature>
<feature type="region of interest" description="Disordered" evidence="2">
    <location>
        <begin position="110"/>
        <end position="156"/>
    </location>
</feature>
<feature type="compositionally biased region" description="Low complexity" evidence="2">
    <location>
        <begin position="1221"/>
        <end position="1232"/>
    </location>
</feature>
<evidence type="ECO:0000259" key="3">
    <source>
        <dbReference type="Pfam" id="PF00350"/>
    </source>
</evidence>
<feature type="domain" description="DUF7605" evidence="4">
    <location>
        <begin position="939"/>
        <end position="1099"/>
    </location>
</feature>
<dbReference type="InterPro" id="IPR027417">
    <property type="entry name" value="P-loop_NTPase"/>
</dbReference>
<dbReference type="OrthoDB" id="3598281at2759"/>
<name>A0A9W4XN27_9PLEO</name>
<dbReference type="EMBL" id="CAOQHR010000002">
    <property type="protein sequence ID" value="CAI6329371.1"/>
    <property type="molecule type" value="Genomic_DNA"/>
</dbReference>
<dbReference type="InterPro" id="IPR056024">
    <property type="entry name" value="DUF7605"/>
</dbReference>
<dbReference type="PANTHER" id="PTHR36681">
    <property type="entry name" value="NUCLEAR GTPASE, GERMINAL CENTER-ASSOCIATED, TANDEM DUPLICATE 3"/>
    <property type="match status" value="1"/>
</dbReference>
<proteinExistence type="predicted"/>
<dbReference type="AlphaFoldDB" id="A0A9W4XN27"/>
<dbReference type="Gene3D" id="3.40.50.300">
    <property type="entry name" value="P-loop containing nucleotide triphosphate hydrolases"/>
    <property type="match status" value="1"/>
</dbReference>
<organism evidence="5 6">
    <name type="scientific">Periconia digitata</name>
    <dbReference type="NCBI Taxonomy" id="1303443"/>
    <lineage>
        <taxon>Eukaryota</taxon>
        <taxon>Fungi</taxon>
        <taxon>Dikarya</taxon>
        <taxon>Ascomycota</taxon>
        <taxon>Pezizomycotina</taxon>
        <taxon>Dothideomycetes</taxon>
        <taxon>Pleosporomycetidae</taxon>
        <taxon>Pleosporales</taxon>
        <taxon>Massarineae</taxon>
        <taxon>Periconiaceae</taxon>
        <taxon>Periconia</taxon>
    </lineage>
</organism>
<sequence>MEWDEIHQQAKNTVTGSTVNNFEADRYLVGIIKLNEPLHRLGEFQLLWIKVTGKVTVRKFQNVYMEHQPDVEIKLHFQDEDISLDTACEDLDLYRDKLIVLRAMEKDASGHATRIPPSAPSTLLDFPTYHPTTSPHSRIKQERQSPQPLAPDNPEDQDAIESMAECRLSPASHSEPTLLSDGSFDLSQVFNREDSEERDKSAVTATYHYIDEVMGQDDPDILEASALKALDMLTSIKSILTRHSNSSPDAATWKQAVEELESQAERERPRTIIGVVGNTGAGKSSVINALLDEERLVPTNCMRACTAVVTSISHNTSKDTSTKYRAEIQFIEPADWERELRILMTEFSENGTLSAETKDPNSDAGVAWSKFKAVYPKIPKDALRDWTPEKLMGVKTVLDCLGTTKHVNSASPDRFYAGLQKYVDSKEKTGVQDRKGKKDKKDKLSSPEIEYWPLIKEVRIYTKAKALETGAVVVDLPGVHDSNAARAAVAERYIKQCTGLWIVAPINRAVDDKAAKNLLGDSFKRQLKYDGNYSNVTFICSKTDDISITEATDSLGLHSEMSDLEDRYFGYETELTSIEKAIKESKDSIAVYQEMISSHEKETEIWEDLKDSVEEGKRVFAPLDRSAGKRKRRSLKKKSRKRQQPIDSDLEYDDSDEDYQTDADMEGEADGEVIKTPQQPLAINDIKSKINQLRHHKKNARDEKALVQEKITDSRKKAHRLKEKMDEIRGAMSALCISGRNEYSKGAIQQDFAAGIRELDMENAEEEDEEHFDPTQDLRDYDDVACSLPVFCVSSRAYQKMSGRLKKDDPVPGFKTLAETEMPQLQEHCRQPTAAKRLQSSRKLLLGFKTQLTAYSLWASSDNGDLNMSEDDKSQQLKHLEKRLGELEKGFERTGAACIHMINKELQNQIYDRYPNLVNEAVREAPQIANRWGSHKSEGGLHYITYKAVCKRFGVYLSSTAGHRDFNADLTDSIIKQMATGWERAFQNRLPAALDGYTDACGSLLHKFHETIEQSGHEAGTSLVTLSLLRSSISSNEQLFRDKVNDFLTIISDFNREANREFVPVVAYAMEEAYKKCVDEAGTGSYMRMRDHMTSHVEVHRYKMFTTASQTVIKSLTMMCDRLEKCMSTNANGIFASVRASYLRAFSGLQVSQNVRSRSERILRAELVALLNQTDELFEPIVKGGALGAEFGVQDAAEENTSFSVVHRSSMAVDEATPLRTVSDVDTSASSSPGEPVEWDPMEV</sequence>
<evidence type="ECO:0000256" key="2">
    <source>
        <dbReference type="SAM" id="MobiDB-lite"/>
    </source>
</evidence>
<dbReference type="Pfam" id="PF00350">
    <property type="entry name" value="Dynamin_N"/>
    <property type="match status" value="1"/>
</dbReference>
<comment type="caution">
    <text evidence="5">The sequence shown here is derived from an EMBL/GenBank/DDBJ whole genome shotgun (WGS) entry which is preliminary data.</text>
</comment>
<dbReference type="SUPFAM" id="SSF52540">
    <property type="entry name" value="P-loop containing nucleoside triphosphate hydrolases"/>
    <property type="match status" value="1"/>
</dbReference>
<dbReference type="Pfam" id="PF24564">
    <property type="entry name" value="DUF7605"/>
    <property type="match status" value="1"/>
</dbReference>
<dbReference type="InterPro" id="IPR045063">
    <property type="entry name" value="Dynamin_N"/>
</dbReference>
<dbReference type="PANTHER" id="PTHR36681:SF3">
    <property type="entry name" value="NUCLEAR GTPASE, GERMINAL CENTER-ASSOCIATED, TANDEM DUPLICATE 3"/>
    <property type="match status" value="1"/>
</dbReference>
<gene>
    <name evidence="5" type="ORF">PDIGIT_LOCUS4122</name>
</gene>
<reference evidence="5" key="1">
    <citation type="submission" date="2023-01" db="EMBL/GenBank/DDBJ databases">
        <authorList>
            <person name="Van Ghelder C."/>
            <person name="Rancurel C."/>
        </authorList>
    </citation>
    <scope>NUCLEOTIDE SEQUENCE</scope>
    <source>
        <strain evidence="5">CNCM I-4278</strain>
    </source>
</reference>
<evidence type="ECO:0008006" key="7">
    <source>
        <dbReference type="Google" id="ProtNLM"/>
    </source>
</evidence>
<feature type="coiled-coil region" evidence="1">
    <location>
        <begin position="683"/>
        <end position="717"/>
    </location>
</feature>
<feature type="compositionally biased region" description="Basic residues" evidence="2">
    <location>
        <begin position="628"/>
        <end position="643"/>
    </location>
</feature>
<evidence type="ECO:0000259" key="4">
    <source>
        <dbReference type="Pfam" id="PF24564"/>
    </source>
</evidence>
<evidence type="ECO:0000256" key="1">
    <source>
        <dbReference type="SAM" id="Coils"/>
    </source>
</evidence>
<feature type="region of interest" description="Disordered" evidence="2">
    <location>
        <begin position="1221"/>
        <end position="1244"/>
    </location>
</feature>
<protein>
    <recommendedName>
        <fullName evidence="7">Nuclear GTPase SLIP-GC</fullName>
    </recommendedName>
</protein>
<keyword evidence="1" id="KW-0175">Coiled coil</keyword>